<protein>
    <submittedName>
        <fullName evidence="2">Alpha-ribazole phosphatase</fullName>
    </submittedName>
</protein>
<dbReference type="CDD" id="cd07067">
    <property type="entry name" value="HP_PGM_like"/>
    <property type="match status" value="1"/>
</dbReference>
<dbReference type="SMART" id="SM00855">
    <property type="entry name" value="PGAM"/>
    <property type="match status" value="1"/>
</dbReference>
<name>A0AA37MKC5_SEGBR</name>
<dbReference type="Gene3D" id="3.40.50.1240">
    <property type="entry name" value="Phosphoglycerate mutase-like"/>
    <property type="match status" value="1"/>
</dbReference>
<keyword evidence="3" id="KW-1185">Reference proteome</keyword>
<dbReference type="EMBL" id="NPJF01000002">
    <property type="protein sequence ID" value="OYP57358.1"/>
    <property type="molecule type" value="Genomic_DNA"/>
</dbReference>
<dbReference type="RefSeq" id="WP_006283382.1">
    <property type="nucleotide sequence ID" value="NZ_BPTR01000001.1"/>
</dbReference>
<evidence type="ECO:0000313" key="3">
    <source>
        <dbReference type="Proteomes" id="UP000216189"/>
    </source>
</evidence>
<dbReference type="InterPro" id="IPR050275">
    <property type="entry name" value="PGM_Phosphatase"/>
</dbReference>
<sequence length="192" mass="21954">MKIVLVRHTSVGVRKGTCYGWSDVPLAESFPEEAQRTYETLRALVGKDENASTLNNCFDAVYCSPLLRARKLAAHCGFIYPKFDDRLKEFNMGDWEMKSYDHLWISDPYFKLWSEDYLHLPTPHGESFPEFYKRVTCFLSELTKYGYERVIVFAHGGVLLCAGIYAGLFDVEHAYGSDGHLVDYGGIEVIQI</sequence>
<evidence type="ECO:0000313" key="1">
    <source>
        <dbReference type="EMBL" id="GJG26634.1"/>
    </source>
</evidence>
<dbReference type="SUPFAM" id="SSF53254">
    <property type="entry name" value="Phosphoglycerate mutase-like"/>
    <property type="match status" value="1"/>
</dbReference>
<gene>
    <name evidence="2" type="ORF">CIK91_00375</name>
    <name evidence="1" type="ORF">PRRU23_03340</name>
</gene>
<accession>A0AA37MKC5</accession>
<dbReference type="InterPro" id="IPR013078">
    <property type="entry name" value="His_Pase_superF_clade-1"/>
</dbReference>
<dbReference type="Proteomes" id="UP000216189">
    <property type="component" value="Unassembled WGS sequence"/>
</dbReference>
<evidence type="ECO:0000313" key="4">
    <source>
        <dbReference type="Proteomes" id="UP000887043"/>
    </source>
</evidence>
<dbReference type="GO" id="GO:0016791">
    <property type="term" value="F:phosphatase activity"/>
    <property type="evidence" value="ECO:0007669"/>
    <property type="project" value="TreeGrafter"/>
</dbReference>
<dbReference type="GeneID" id="72480310"/>
<comment type="caution">
    <text evidence="1">The sequence shown here is derived from an EMBL/GenBank/DDBJ whole genome shotgun (WGS) entry which is preliminary data.</text>
</comment>
<organism evidence="1 4">
    <name type="scientific">Segatella bryantii</name>
    <name type="common">Prevotella bryantii</name>
    <dbReference type="NCBI Taxonomy" id="77095"/>
    <lineage>
        <taxon>Bacteria</taxon>
        <taxon>Pseudomonadati</taxon>
        <taxon>Bacteroidota</taxon>
        <taxon>Bacteroidia</taxon>
        <taxon>Bacteroidales</taxon>
        <taxon>Prevotellaceae</taxon>
        <taxon>Segatella</taxon>
    </lineage>
</organism>
<proteinExistence type="predicted"/>
<evidence type="ECO:0000313" key="2">
    <source>
        <dbReference type="EMBL" id="OYP57358.1"/>
    </source>
</evidence>
<reference evidence="1" key="2">
    <citation type="submission" date="2021-08" db="EMBL/GenBank/DDBJ databases">
        <title>Prevotella lacticifex sp. nov., isolated from rumen of cow.</title>
        <authorList>
            <person name="Shinkai T."/>
            <person name="Ikeyama N."/>
            <person name="Kumagai M."/>
            <person name="Ohmori H."/>
            <person name="Sakamoto M."/>
            <person name="Ohkuma M."/>
            <person name="Mitsumori M."/>
        </authorList>
    </citation>
    <scope>NUCLEOTIDE SEQUENCE</scope>
    <source>
        <strain evidence="1">DSM 11371</strain>
    </source>
</reference>
<dbReference type="EMBL" id="BPTR01000001">
    <property type="protein sequence ID" value="GJG26634.1"/>
    <property type="molecule type" value="Genomic_DNA"/>
</dbReference>
<dbReference type="InterPro" id="IPR029033">
    <property type="entry name" value="His_PPase_superfam"/>
</dbReference>
<reference evidence="2 3" key="1">
    <citation type="submission" date="2017-08" db="EMBL/GenBank/DDBJ databases">
        <title>Comparative genomics of non-oral Prevotella species.</title>
        <authorList>
            <person name="Accetto T."/>
            <person name="Nograsek B."/>
            <person name="Avgustin G."/>
        </authorList>
    </citation>
    <scope>NUCLEOTIDE SEQUENCE [LARGE SCALE GENOMIC DNA]</scope>
    <source>
        <strain evidence="2 3">TC1-1</strain>
    </source>
</reference>
<dbReference type="AlphaFoldDB" id="A0AA37MKC5"/>
<dbReference type="Proteomes" id="UP000887043">
    <property type="component" value="Unassembled WGS sequence"/>
</dbReference>
<dbReference type="PANTHER" id="PTHR48100">
    <property type="entry name" value="BROAD-SPECIFICITY PHOSPHATASE YOR283W-RELATED"/>
    <property type="match status" value="1"/>
</dbReference>
<dbReference type="Pfam" id="PF00300">
    <property type="entry name" value="His_Phos_1"/>
    <property type="match status" value="1"/>
</dbReference>